<gene>
    <name evidence="3" type="ORF">MNODULE_07480</name>
</gene>
<reference evidence="3 4" key="1">
    <citation type="journal article" date="2020" name="Nature">
        <title>Bacterial chemolithoautotrophy via manganese oxidation.</title>
        <authorList>
            <person name="Yu H."/>
            <person name="Leadbetter J.R."/>
        </authorList>
    </citation>
    <scope>NUCLEOTIDE SEQUENCE [LARGE SCALE GENOMIC DNA]</scope>
    <source>
        <strain evidence="3 4">Mn-1</strain>
    </source>
</reference>
<evidence type="ECO:0000259" key="1">
    <source>
        <dbReference type="Pfam" id="PF06452"/>
    </source>
</evidence>
<evidence type="ECO:0000259" key="2">
    <source>
        <dbReference type="Pfam" id="PF19313"/>
    </source>
</evidence>
<feature type="domain" description="DUF5916" evidence="2">
    <location>
        <begin position="243"/>
        <end position="344"/>
    </location>
</feature>
<evidence type="ECO:0000313" key="3">
    <source>
        <dbReference type="EMBL" id="NKE70575.1"/>
    </source>
</evidence>
<dbReference type="AlphaFoldDB" id="A0A7X6DNS8"/>
<dbReference type="GO" id="GO:0016052">
    <property type="term" value="P:carbohydrate catabolic process"/>
    <property type="evidence" value="ECO:0007669"/>
    <property type="project" value="InterPro"/>
</dbReference>
<dbReference type="GO" id="GO:0030246">
    <property type="term" value="F:carbohydrate binding"/>
    <property type="evidence" value="ECO:0007669"/>
    <property type="project" value="InterPro"/>
</dbReference>
<dbReference type="GO" id="GO:0004553">
    <property type="term" value="F:hydrolase activity, hydrolyzing O-glycosyl compounds"/>
    <property type="evidence" value="ECO:0007669"/>
    <property type="project" value="InterPro"/>
</dbReference>
<dbReference type="Gene3D" id="2.60.40.1190">
    <property type="match status" value="1"/>
</dbReference>
<evidence type="ECO:0000313" key="4">
    <source>
        <dbReference type="Proteomes" id="UP000534783"/>
    </source>
</evidence>
<protein>
    <submittedName>
        <fullName evidence="3">Carbohydrate binding family 9 domain-containing protein</fullName>
    </submittedName>
</protein>
<dbReference type="SUPFAM" id="SSF49344">
    <property type="entry name" value="CBD9-like"/>
    <property type="match status" value="1"/>
</dbReference>
<comment type="caution">
    <text evidence="3">The sequence shown here is derived from an EMBL/GenBank/DDBJ whole genome shotgun (WGS) entry which is preliminary data.</text>
</comment>
<name>A0A7X6DNS8_9BACT</name>
<dbReference type="RefSeq" id="WP_168058815.1">
    <property type="nucleotide sequence ID" value="NZ_VTOW01000001.1"/>
</dbReference>
<dbReference type="Pfam" id="PF19313">
    <property type="entry name" value="DUF5916"/>
    <property type="match status" value="1"/>
</dbReference>
<organism evidence="3 4">
    <name type="scientific">Candidatus Manganitrophus noduliformans</name>
    <dbReference type="NCBI Taxonomy" id="2606439"/>
    <lineage>
        <taxon>Bacteria</taxon>
        <taxon>Pseudomonadati</taxon>
        <taxon>Nitrospirota</taxon>
        <taxon>Nitrospiria</taxon>
        <taxon>Candidatus Troglogloeales</taxon>
        <taxon>Candidatus Manganitrophaceae</taxon>
        <taxon>Candidatus Manganitrophus</taxon>
    </lineage>
</organism>
<dbReference type="InterPro" id="IPR010502">
    <property type="entry name" value="Carb-bd_dom_fam9"/>
</dbReference>
<proteinExistence type="predicted"/>
<keyword evidence="4" id="KW-1185">Reference proteome</keyword>
<dbReference type="CDD" id="cd09618">
    <property type="entry name" value="CBM9_like_2"/>
    <property type="match status" value="1"/>
</dbReference>
<accession>A0A7X6DNS8</accession>
<feature type="domain" description="Carbohydrate-binding" evidence="1">
    <location>
        <begin position="46"/>
        <end position="200"/>
    </location>
</feature>
<sequence>MPQRPHRFYRLFFLILALLIARAAAGQELPKIALTAIPLREETITVDGALDEPVWRSAEEATGFIASEPVDGLPATAESFVRVAYDQNNLYIGADLHDPDPLLVYADERRRDALFDRSDAFSVLIDPYHDHQTAFLFETNPLSALSDALVSQQGERIDRDWDGLWEAAARRTETGWSVEFRIPFSTIRFESGASQIWGLQFRRRVPHLKETSFWSRVSREHPDFEIALAGHLTGIEAFHQERRLWIKPYGRGSYEINRTELNDDRHIDTDAGGDFRYKFRTNLTLDLTYRTDFAETEADLFQTNLTRFPLFFPEKREFFLEGKNFYDFGLSGRVQPFFSRRIGLARGQIVPILGGGKLTGKVGPYGIGSLYMQTEADEAVGLPAERFGVVRFSRDLGVRSNVGLIATDRAERTHSGSQTLGFDTTLAPNERLSLDGFWARSGGADREAPGQVHYQNFIWRDPFWRINVSHLRVDEAFDPALGFVQQTDLDESFGYVDIRPRPASGPIREIGLKTEMTYQMETDGDFLYKSNYNRVQADFWSGDFLLISVDPQRERLPEDFEIRPGIVIPAGTYHYTHTNIYFNTDVRRPVSGIVSLLWGGFYDGSRTSLLLDLTAAPGAGLKLGAGWQINWVDLPQGEFTTQIINGDFSWSLTNWMLLQGLVQWDREARLLAANVRFSWEYREGSRLYLIVNPSHQGDENALLVLTKLTWLWQPL</sequence>
<dbReference type="InterPro" id="IPR045670">
    <property type="entry name" value="DUF5916"/>
</dbReference>
<dbReference type="Pfam" id="PF06452">
    <property type="entry name" value="CBM9_1"/>
    <property type="match status" value="1"/>
</dbReference>
<dbReference type="EMBL" id="VTOW01000001">
    <property type="protein sequence ID" value="NKE70575.1"/>
    <property type="molecule type" value="Genomic_DNA"/>
</dbReference>
<dbReference type="Proteomes" id="UP000534783">
    <property type="component" value="Unassembled WGS sequence"/>
</dbReference>